<keyword evidence="2" id="KW-0472">Membrane</keyword>
<evidence type="ECO:0000313" key="3">
    <source>
        <dbReference type="EMBL" id="KZP25046.1"/>
    </source>
</evidence>
<feature type="compositionally biased region" description="Polar residues" evidence="1">
    <location>
        <begin position="38"/>
        <end position="49"/>
    </location>
</feature>
<accession>A0A166NIR3</accession>
<name>A0A166NIR3_9AGAM</name>
<dbReference type="EMBL" id="KV417523">
    <property type="protein sequence ID" value="KZP25046.1"/>
    <property type="molecule type" value="Genomic_DNA"/>
</dbReference>
<dbReference type="AlphaFoldDB" id="A0A166NIR3"/>
<proteinExistence type="predicted"/>
<keyword evidence="4" id="KW-1185">Reference proteome</keyword>
<organism evidence="3 4">
    <name type="scientific">Athelia psychrophila</name>
    <dbReference type="NCBI Taxonomy" id="1759441"/>
    <lineage>
        <taxon>Eukaryota</taxon>
        <taxon>Fungi</taxon>
        <taxon>Dikarya</taxon>
        <taxon>Basidiomycota</taxon>
        <taxon>Agaricomycotina</taxon>
        <taxon>Agaricomycetes</taxon>
        <taxon>Agaricomycetidae</taxon>
        <taxon>Atheliales</taxon>
        <taxon>Atheliaceae</taxon>
        <taxon>Athelia</taxon>
    </lineage>
</organism>
<feature type="compositionally biased region" description="Basic and acidic residues" evidence="1">
    <location>
        <begin position="50"/>
        <end position="62"/>
    </location>
</feature>
<feature type="region of interest" description="Disordered" evidence="1">
    <location>
        <begin position="38"/>
        <end position="62"/>
    </location>
</feature>
<gene>
    <name evidence="3" type="ORF">FIBSPDRAFT_1041827</name>
</gene>
<reference evidence="3 4" key="1">
    <citation type="journal article" date="2016" name="Mol. Biol. Evol.">
        <title>Comparative Genomics of Early-Diverging Mushroom-Forming Fungi Provides Insights into the Origins of Lignocellulose Decay Capabilities.</title>
        <authorList>
            <person name="Nagy L.G."/>
            <person name="Riley R."/>
            <person name="Tritt A."/>
            <person name="Adam C."/>
            <person name="Daum C."/>
            <person name="Floudas D."/>
            <person name="Sun H."/>
            <person name="Yadav J.S."/>
            <person name="Pangilinan J."/>
            <person name="Larsson K.H."/>
            <person name="Matsuura K."/>
            <person name="Barry K."/>
            <person name="Labutti K."/>
            <person name="Kuo R."/>
            <person name="Ohm R.A."/>
            <person name="Bhattacharya S.S."/>
            <person name="Shirouzu T."/>
            <person name="Yoshinaga Y."/>
            <person name="Martin F.M."/>
            <person name="Grigoriev I.V."/>
            <person name="Hibbett D.S."/>
        </authorList>
    </citation>
    <scope>NUCLEOTIDE SEQUENCE [LARGE SCALE GENOMIC DNA]</scope>
    <source>
        <strain evidence="3 4">CBS 109695</strain>
    </source>
</reference>
<keyword evidence="2" id="KW-1133">Transmembrane helix</keyword>
<feature type="transmembrane region" description="Helical" evidence="2">
    <location>
        <begin position="14"/>
        <end position="33"/>
    </location>
</feature>
<evidence type="ECO:0000256" key="2">
    <source>
        <dbReference type="SAM" id="Phobius"/>
    </source>
</evidence>
<dbReference type="Proteomes" id="UP000076532">
    <property type="component" value="Unassembled WGS sequence"/>
</dbReference>
<evidence type="ECO:0000256" key="1">
    <source>
        <dbReference type="SAM" id="MobiDB-lite"/>
    </source>
</evidence>
<evidence type="ECO:0000313" key="4">
    <source>
        <dbReference type="Proteomes" id="UP000076532"/>
    </source>
</evidence>
<sequence length="62" mass="6683">MSSPMHNLKSNPQAVRWAWIAGGTLAAATLIWYNQAENARSNSTATTHATGDKNRDGGRRTA</sequence>
<protein>
    <submittedName>
        <fullName evidence="3">Uncharacterized protein</fullName>
    </submittedName>
</protein>
<keyword evidence="2" id="KW-0812">Transmembrane</keyword>